<dbReference type="InterPro" id="IPR010998">
    <property type="entry name" value="Integrase_recombinase_N"/>
</dbReference>
<name>A0A9W6LTD7_9HYPH</name>
<dbReference type="SUPFAM" id="SSF56349">
    <property type="entry name" value="DNA breaking-rejoining enzymes"/>
    <property type="match status" value="1"/>
</dbReference>
<evidence type="ECO:0000256" key="3">
    <source>
        <dbReference type="ARBA" id="ARBA00023125"/>
    </source>
</evidence>
<sequence length="444" mass="51020">MAHAENQQVIANGQITLYLRDDVKTPQWQCRIKIKGHSGYVRRSTGETDLDRAKEVALQILGELNQRVTQNLPLKRKTFAEIAAAFLKDAETRWKEGRNSEGRYRILKGTIQRYLIPYFGNCDITLIQKKDLMAYRTWRQAYWVTGPGFQETGKAKKPPTQATLKQEWTALRGVLLHGVDLGVVPQNLIPALKHDKTKINKRPAFTADEYRQLWLFMRKWWRASSHPRIRKDRALLRDYVLIMTNSGLRKGEARNIKWRDVNTYRNQHGDWVTLTVTGKTGERLVVCQPGTERYFNRLRKRGYRTDPDDLVFCHEDGQPIEEWIGFSSLIKAAGLEKDTHGNKRTIYSLRHTYATLRLQNGTNVYWLKKNMGTSVAMIERHYGQTNVLVGIEHETAKRPKVPIQAQGTSASTKPEAIEQQINANEIVPIGAVDVTPSEEGDEED</sequence>
<dbReference type="Gene3D" id="1.10.150.130">
    <property type="match status" value="1"/>
</dbReference>
<dbReference type="Proteomes" id="UP001144323">
    <property type="component" value="Unassembled WGS sequence"/>
</dbReference>
<organism evidence="6 7">
    <name type="scientific">Methylocystis echinoides</name>
    <dbReference type="NCBI Taxonomy" id="29468"/>
    <lineage>
        <taxon>Bacteria</taxon>
        <taxon>Pseudomonadati</taxon>
        <taxon>Pseudomonadota</taxon>
        <taxon>Alphaproteobacteria</taxon>
        <taxon>Hyphomicrobiales</taxon>
        <taxon>Methylocystaceae</taxon>
        <taxon>Methylocystis</taxon>
    </lineage>
</organism>
<dbReference type="InterPro" id="IPR013762">
    <property type="entry name" value="Integrase-like_cat_sf"/>
</dbReference>
<protein>
    <submittedName>
        <fullName evidence="6">Site-specific recombinase phage integrase family protein</fullName>
    </submittedName>
</protein>
<evidence type="ECO:0000256" key="1">
    <source>
        <dbReference type="ARBA" id="ARBA00008857"/>
    </source>
</evidence>
<evidence type="ECO:0000313" key="6">
    <source>
        <dbReference type="EMBL" id="GLI94386.1"/>
    </source>
</evidence>
<dbReference type="GO" id="GO:0015074">
    <property type="term" value="P:DNA integration"/>
    <property type="evidence" value="ECO:0007669"/>
    <property type="project" value="UniProtKB-KW"/>
</dbReference>
<evidence type="ECO:0000256" key="2">
    <source>
        <dbReference type="ARBA" id="ARBA00022908"/>
    </source>
</evidence>
<dbReference type="InterPro" id="IPR002104">
    <property type="entry name" value="Integrase_catalytic"/>
</dbReference>
<evidence type="ECO:0000259" key="5">
    <source>
        <dbReference type="PROSITE" id="PS51898"/>
    </source>
</evidence>
<dbReference type="PANTHER" id="PTHR30349">
    <property type="entry name" value="PHAGE INTEGRASE-RELATED"/>
    <property type="match status" value="1"/>
</dbReference>
<evidence type="ECO:0000313" key="7">
    <source>
        <dbReference type="Proteomes" id="UP001144323"/>
    </source>
</evidence>
<dbReference type="Gene3D" id="1.10.443.10">
    <property type="entry name" value="Intergrase catalytic core"/>
    <property type="match status" value="1"/>
</dbReference>
<accession>A0A9W6LTD7</accession>
<comment type="caution">
    <text evidence="6">The sequence shown here is derived from an EMBL/GenBank/DDBJ whole genome shotgun (WGS) entry which is preliminary data.</text>
</comment>
<dbReference type="Pfam" id="PF00589">
    <property type="entry name" value="Phage_integrase"/>
    <property type="match status" value="1"/>
</dbReference>
<dbReference type="EMBL" id="BSEC01000001">
    <property type="protein sequence ID" value="GLI94386.1"/>
    <property type="molecule type" value="Genomic_DNA"/>
</dbReference>
<keyword evidence="7" id="KW-1185">Reference proteome</keyword>
<evidence type="ECO:0000256" key="4">
    <source>
        <dbReference type="ARBA" id="ARBA00023172"/>
    </source>
</evidence>
<dbReference type="GO" id="GO:0003677">
    <property type="term" value="F:DNA binding"/>
    <property type="evidence" value="ECO:0007669"/>
    <property type="project" value="UniProtKB-KW"/>
</dbReference>
<gene>
    <name evidence="6" type="ORF">LMG27198_33780</name>
</gene>
<keyword evidence="3" id="KW-0238">DNA-binding</keyword>
<dbReference type="PANTHER" id="PTHR30349:SF41">
    <property type="entry name" value="INTEGRASE_RECOMBINASE PROTEIN MJ0367-RELATED"/>
    <property type="match status" value="1"/>
</dbReference>
<dbReference type="PROSITE" id="PS51898">
    <property type="entry name" value="TYR_RECOMBINASE"/>
    <property type="match status" value="1"/>
</dbReference>
<dbReference type="RefSeq" id="WP_281804381.1">
    <property type="nucleotide sequence ID" value="NZ_BSEC01000001.1"/>
</dbReference>
<dbReference type="InterPro" id="IPR011010">
    <property type="entry name" value="DNA_brk_join_enz"/>
</dbReference>
<reference evidence="6" key="1">
    <citation type="journal article" date="2023" name="Int. J. Syst. Evol. Microbiol.">
        <title>Methylocystis iwaonis sp. nov., a type II methane-oxidizing bacterium from surface soil of a rice paddy field in Japan, and emended description of the genus Methylocystis (ex Whittenbury et al. 1970) Bowman et al. 1993.</title>
        <authorList>
            <person name="Kaise H."/>
            <person name="Sawadogo J.B."/>
            <person name="Alam M.S."/>
            <person name="Ueno C."/>
            <person name="Dianou D."/>
            <person name="Shinjo R."/>
            <person name="Asakawa S."/>
        </authorList>
    </citation>
    <scope>NUCLEOTIDE SEQUENCE</scope>
    <source>
        <strain evidence="6">LMG27198</strain>
    </source>
</reference>
<dbReference type="GO" id="GO:0006310">
    <property type="term" value="P:DNA recombination"/>
    <property type="evidence" value="ECO:0007669"/>
    <property type="project" value="UniProtKB-KW"/>
</dbReference>
<dbReference type="InterPro" id="IPR050090">
    <property type="entry name" value="Tyrosine_recombinase_XerCD"/>
</dbReference>
<proteinExistence type="inferred from homology"/>
<keyword evidence="4" id="KW-0233">DNA recombination</keyword>
<comment type="similarity">
    <text evidence="1">Belongs to the 'phage' integrase family.</text>
</comment>
<feature type="domain" description="Tyr recombinase" evidence="5">
    <location>
        <begin position="200"/>
        <end position="399"/>
    </location>
</feature>
<dbReference type="AlphaFoldDB" id="A0A9W6LTD7"/>
<keyword evidence="2" id="KW-0229">DNA integration</keyword>